<keyword evidence="1" id="KW-0472">Membrane</keyword>
<dbReference type="PANTHER" id="PTHR21579">
    <property type="entry name" value="PROTEIN TINCAR"/>
    <property type="match status" value="1"/>
</dbReference>
<feature type="transmembrane region" description="Helical" evidence="1">
    <location>
        <begin position="14"/>
        <end position="35"/>
    </location>
</feature>
<dbReference type="OrthoDB" id="10033661at2759"/>
<evidence type="ECO:0000313" key="3">
    <source>
        <dbReference type="Proteomes" id="UP000678393"/>
    </source>
</evidence>
<accession>A0A8S3ZJ20</accession>
<protein>
    <submittedName>
        <fullName evidence="2">Uncharacterized protein</fullName>
    </submittedName>
</protein>
<keyword evidence="1" id="KW-1133">Transmembrane helix</keyword>
<sequence>MVGIITQSSSFNSFSSICYCFVAMGIHSYSSYKAVKRQKDAISKAWPGGGGTPSEATLLLGSTIVSVLMMPFFCITCFIKIGNLANDGVKLGRDHALGYMMDTAPEINDKHEGLRRIWRHFCPLSQTLHLVAAFLLLIPETLLTAVEVKFGYRSS</sequence>
<dbReference type="PANTHER" id="PTHR21579:SF20">
    <property type="entry name" value="PROTEIN TINCAR"/>
    <property type="match status" value="1"/>
</dbReference>
<keyword evidence="3" id="KW-1185">Reference proteome</keyword>
<proteinExistence type="predicted"/>
<dbReference type="EMBL" id="CAJHNH020003449">
    <property type="protein sequence ID" value="CAG5129329.1"/>
    <property type="molecule type" value="Genomic_DNA"/>
</dbReference>
<dbReference type="Proteomes" id="UP000678393">
    <property type="component" value="Unassembled WGS sequence"/>
</dbReference>
<name>A0A8S3ZJ20_9EUPU</name>
<feature type="transmembrane region" description="Helical" evidence="1">
    <location>
        <begin position="56"/>
        <end position="81"/>
    </location>
</feature>
<dbReference type="InterPro" id="IPR053291">
    <property type="entry name" value="Ommatidial_diff-associated"/>
</dbReference>
<comment type="caution">
    <text evidence="2">The sequence shown here is derived from an EMBL/GenBank/DDBJ whole genome shotgun (WGS) entry which is preliminary data.</text>
</comment>
<feature type="non-terminal residue" evidence="2">
    <location>
        <position position="155"/>
    </location>
</feature>
<evidence type="ECO:0000313" key="2">
    <source>
        <dbReference type="EMBL" id="CAG5129329.1"/>
    </source>
</evidence>
<gene>
    <name evidence="2" type="ORF">CUNI_LOCUS14887</name>
</gene>
<organism evidence="2 3">
    <name type="scientific">Candidula unifasciata</name>
    <dbReference type="NCBI Taxonomy" id="100452"/>
    <lineage>
        <taxon>Eukaryota</taxon>
        <taxon>Metazoa</taxon>
        <taxon>Spiralia</taxon>
        <taxon>Lophotrochozoa</taxon>
        <taxon>Mollusca</taxon>
        <taxon>Gastropoda</taxon>
        <taxon>Heterobranchia</taxon>
        <taxon>Euthyneura</taxon>
        <taxon>Panpulmonata</taxon>
        <taxon>Eupulmonata</taxon>
        <taxon>Stylommatophora</taxon>
        <taxon>Helicina</taxon>
        <taxon>Helicoidea</taxon>
        <taxon>Geomitridae</taxon>
        <taxon>Candidula</taxon>
    </lineage>
</organism>
<evidence type="ECO:0000256" key="1">
    <source>
        <dbReference type="SAM" id="Phobius"/>
    </source>
</evidence>
<keyword evidence="1" id="KW-0812">Transmembrane</keyword>
<reference evidence="2" key="1">
    <citation type="submission" date="2021-04" db="EMBL/GenBank/DDBJ databases">
        <authorList>
            <consortium name="Molecular Ecology Group"/>
        </authorList>
    </citation>
    <scope>NUCLEOTIDE SEQUENCE</scope>
</reference>
<dbReference type="AlphaFoldDB" id="A0A8S3ZJ20"/>